<proteinExistence type="predicted"/>
<dbReference type="AlphaFoldDB" id="A0A7M3MCB6"/>
<protein>
    <submittedName>
        <fullName evidence="3">Uncharacterized protein</fullName>
    </submittedName>
</protein>
<dbReference type="OrthoDB" id="5446374at2"/>
<dbReference type="Proteomes" id="UP000448292">
    <property type="component" value="Unassembled WGS sequence"/>
</dbReference>
<gene>
    <name evidence="3" type="ORF">DPQ33_13385</name>
</gene>
<dbReference type="RefSeq" id="WP_144303736.1">
    <property type="nucleotide sequence ID" value="NZ_QMIE01000013.1"/>
</dbReference>
<sequence>MRALRMIPLLVCLLILCAGPAAATSTASEDTFKLEEGFQGYPWGVTPDELEGFQKIGTKNNADFYVCICVTYLIEDISVPQVVYGFVDNKLYGVFIDIEDQSVFDKLLAYITKTYGEPRVKEEASEIVHRWNVGDVKIKLKDDLAKGDRKLSFYYSPLSRQVELSPFRKTDPEDEPRPMSWTPPTGKQKPVSIPLLSF</sequence>
<feature type="chain" id="PRO_5029601304" evidence="2">
    <location>
        <begin position="24"/>
        <end position="198"/>
    </location>
</feature>
<keyword evidence="4" id="KW-1185">Reference proteome</keyword>
<organism evidence="3 4">
    <name type="scientific">Oceanidesulfovibrio indonesiensis</name>
    <dbReference type="NCBI Taxonomy" id="54767"/>
    <lineage>
        <taxon>Bacteria</taxon>
        <taxon>Pseudomonadati</taxon>
        <taxon>Thermodesulfobacteriota</taxon>
        <taxon>Desulfovibrionia</taxon>
        <taxon>Desulfovibrionales</taxon>
        <taxon>Desulfovibrionaceae</taxon>
        <taxon>Oceanidesulfovibrio</taxon>
    </lineage>
</organism>
<evidence type="ECO:0000313" key="4">
    <source>
        <dbReference type="Proteomes" id="UP000448292"/>
    </source>
</evidence>
<accession>A0A7M3MCB6</accession>
<evidence type="ECO:0000256" key="2">
    <source>
        <dbReference type="SAM" id="SignalP"/>
    </source>
</evidence>
<feature type="signal peptide" evidence="2">
    <location>
        <begin position="1"/>
        <end position="23"/>
    </location>
</feature>
<reference evidence="3 4" key="1">
    <citation type="submission" date="2018-06" db="EMBL/GenBank/DDBJ databases">
        <title>Complete genome of Desulfovibrio indonesiensis P37SLT.</title>
        <authorList>
            <person name="Crispim J.S."/>
            <person name="Vidigal P.M.P."/>
            <person name="Silva L.C.F."/>
            <person name="Laguardia C.N."/>
            <person name="Araujo L.C."/>
            <person name="Dias R.S."/>
            <person name="Sousa M.P."/>
            <person name="Paula S.O."/>
            <person name="Silva C."/>
        </authorList>
    </citation>
    <scope>NUCLEOTIDE SEQUENCE [LARGE SCALE GENOMIC DNA]</scope>
    <source>
        <strain evidence="3 4">P37SLT</strain>
    </source>
</reference>
<feature type="compositionally biased region" description="Basic and acidic residues" evidence="1">
    <location>
        <begin position="166"/>
        <end position="177"/>
    </location>
</feature>
<comment type="caution">
    <text evidence="3">The sequence shown here is derived from an EMBL/GenBank/DDBJ whole genome shotgun (WGS) entry which is preliminary data.</text>
</comment>
<evidence type="ECO:0000256" key="1">
    <source>
        <dbReference type="SAM" id="MobiDB-lite"/>
    </source>
</evidence>
<name>A0A7M3MCB6_9BACT</name>
<feature type="region of interest" description="Disordered" evidence="1">
    <location>
        <begin position="166"/>
        <end position="198"/>
    </location>
</feature>
<evidence type="ECO:0000313" key="3">
    <source>
        <dbReference type="EMBL" id="TVM15957.1"/>
    </source>
</evidence>
<keyword evidence="2" id="KW-0732">Signal</keyword>
<dbReference type="EMBL" id="QMIE01000013">
    <property type="protein sequence ID" value="TVM15957.1"/>
    <property type="molecule type" value="Genomic_DNA"/>
</dbReference>